<evidence type="ECO:0000259" key="2">
    <source>
        <dbReference type="Pfam" id="PF00561"/>
    </source>
</evidence>
<reference evidence="3" key="1">
    <citation type="submission" date="2023-03" db="EMBL/GenBank/DDBJ databases">
        <title>Massive genome expansion in bonnet fungi (Mycena s.s.) driven by repeated elements and novel gene families across ecological guilds.</title>
        <authorList>
            <consortium name="Lawrence Berkeley National Laboratory"/>
            <person name="Harder C.B."/>
            <person name="Miyauchi S."/>
            <person name="Viragh M."/>
            <person name="Kuo A."/>
            <person name="Thoen E."/>
            <person name="Andreopoulos B."/>
            <person name="Lu D."/>
            <person name="Skrede I."/>
            <person name="Drula E."/>
            <person name="Henrissat B."/>
            <person name="Morin E."/>
            <person name="Kohler A."/>
            <person name="Barry K."/>
            <person name="LaButti K."/>
            <person name="Morin E."/>
            <person name="Salamov A."/>
            <person name="Lipzen A."/>
            <person name="Mereny Z."/>
            <person name="Hegedus B."/>
            <person name="Baldrian P."/>
            <person name="Stursova M."/>
            <person name="Weitz H."/>
            <person name="Taylor A."/>
            <person name="Grigoriev I.V."/>
            <person name="Nagy L.G."/>
            <person name="Martin F."/>
            <person name="Kauserud H."/>
        </authorList>
    </citation>
    <scope>NUCLEOTIDE SEQUENCE</scope>
    <source>
        <strain evidence="3">CBHHK002</strain>
    </source>
</reference>
<dbReference type="GO" id="GO:0016020">
    <property type="term" value="C:membrane"/>
    <property type="evidence" value="ECO:0007669"/>
    <property type="project" value="TreeGrafter"/>
</dbReference>
<dbReference type="EMBL" id="JARIHO010000011">
    <property type="protein sequence ID" value="KAJ7353569.1"/>
    <property type="molecule type" value="Genomic_DNA"/>
</dbReference>
<evidence type="ECO:0000256" key="1">
    <source>
        <dbReference type="SAM" id="MobiDB-lite"/>
    </source>
</evidence>
<feature type="region of interest" description="Disordered" evidence="1">
    <location>
        <begin position="325"/>
        <end position="358"/>
    </location>
</feature>
<feature type="domain" description="AB hydrolase-1" evidence="2">
    <location>
        <begin position="35"/>
        <end position="286"/>
    </location>
</feature>
<accession>A0AAD7ABV7</accession>
<dbReference type="AlphaFoldDB" id="A0AAD7ABV7"/>
<dbReference type="Gene3D" id="3.40.50.1820">
    <property type="entry name" value="alpha/beta hydrolase"/>
    <property type="match status" value="1"/>
</dbReference>
<evidence type="ECO:0000313" key="3">
    <source>
        <dbReference type="EMBL" id="KAJ7353569.1"/>
    </source>
</evidence>
<proteinExistence type="predicted"/>
<dbReference type="InterPro" id="IPR050266">
    <property type="entry name" value="AB_hydrolase_sf"/>
</dbReference>
<dbReference type="Pfam" id="PF00561">
    <property type="entry name" value="Abhydrolase_1"/>
    <property type="match status" value="1"/>
</dbReference>
<feature type="compositionally biased region" description="Acidic residues" evidence="1">
    <location>
        <begin position="329"/>
        <end position="338"/>
    </location>
</feature>
<gene>
    <name evidence="3" type="ORF">DFH08DRAFT_67324</name>
</gene>
<dbReference type="SUPFAM" id="SSF53474">
    <property type="entry name" value="alpha/beta-Hydrolases"/>
    <property type="match status" value="1"/>
</dbReference>
<comment type="caution">
    <text evidence="3">The sequence shown here is derived from an EMBL/GenBank/DDBJ whole genome shotgun (WGS) entry which is preliminary data.</text>
</comment>
<dbReference type="InterPro" id="IPR029058">
    <property type="entry name" value="AB_hydrolase_fold"/>
</dbReference>
<protein>
    <submittedName>
        <fullName evidence="3">Alpha/Beta hydrolase protein</fullName>
    </submittedName>
</protein>
<evidence type="ECO:0000313" key="4">
    <source>
        <dbReference type="Proteomes" id="UP001218218"/>
    </source>
</evidence>
<organism evidence="3 4">
    <name type="scientific">Mycena albidolilacea</name>
    <dbReference type="NCBI Taxonomy" id="1033008"/>
    <lineage>
        <taxon>Eukaryota</taxon>
        <taxon>Fungi</taxon>
        <taxon>Dikarya</taxon>
        <taxon>Basidiomycota</taxon>
        <taxon>Agaricomycotina</taxon>
        <taxon>Agaricomycetes</taxon>
        <taxon>Agaricomycetidae</taxon>
        <taxon>Agaricales</taxon>
        <taxon>Marasmiineae</taxon>
        <taxon>Mycenaceae</taxon>
        <taxon>Mycena</taxon>
    </lineage>
</organism>
<dbReference type="GO" id="GO:0046464">
    <property type="term" value="P:acylglycerol catabolic process"/>
    <property type="evidence" value="ECO:0007669"/>
    <property type="project" value="TreeGrafter"/>
</dbReference>
<sequence length="358" mass="39201">MPLIDLETSTGPGGFRYTLSTPADANAEAIVQGTPTLVLIHPIALGSEMFHPIYADPRLRRFNLLTMDLRGHGSTSATVDPHTYGRETAAKDVLHLMDTLKIPASHLMGVSMGSCIALQMAIFAPERVLSICMFSPLPLIEPSEVMAGRQEIWDCWMEAFSNPQNVDSLALKDAMIGGLQGTWNNCQTNLSKVLTAKTVPDIIRNWAPKNYGLFHGVAVNFFLNRPPHPVESLGRIHCPLAVVHCSEDLPYPIHHAQELLNLLQSAGVDAQLFTIDDAPHYGNVTHFEEANDLLYEFFLANSKGTTLPPVPPSVESPFLADLVRLGLQQDDEESDSDGDSSLTGKVLNLSRADARDRD</sequence>
<keyword evidence="4" id="KW-1185">Reference proteome</keyword>
<dbReference type="PANTHER" id="PTHR43798:SF5">
    <property type="entry name" value="MONOACYLGLYCEROL LIPASE ABHD6"/>
    <property type="match status" value="1"/>
</dbReference>
<dbReference type="GO" id="GO:0047372">
    <property type="term" value="F:monoacylglycerol lipase activity"/>
    <property type="evidence" value="ECO:0007669"/>
    <property type="project" value="TreeGrafter"/>
</dbReference>
<name>A0AAD7ABV7_9AGAR</name>
<dbReference type="InterPro" id="IPR000073">
    <property type="entry name" value="AB_hydrolase_1"/>
</dbReference>
<dbReference type="PANTHER" id="PTHR43798">
    <property type="entry name" value="MONOACYLGLYCEROL LIPASE"/>
    <property type="match status" value="1"/>
</dbReference>
<keyword evidence="3" id="KW-0378">Hydrolase</keyword>
<dbReference type="Proteomes" id="UP001218218">
    <property type="component" value="Unassembled WGS sequence"/>
</dbReference>